<proteinExistence type="predicted"/>
<evidence type="ECO:0000256" key="1">
    <source>
        <dbReference type="SAM" id="Phobius"/>
    </source>
</evidence>
<dbReference type="PANTHER" id="PTHR34610">
    <property type="entry name" value="SSL7007 PROTEIN"/>
    <property type="match status" value="1"/>
</dbReference>
<name>A0A7T1ALR1_ATRLM</name>
<protein>
    <recommendedName>
        <fullName evidence="2">PIN domain-containing protein</fullName>
    </recommendedName>
</protein>
<gene>
    <name evidence="3" type="ORF">RT761_01474</name>
</gene>
<sequence>MLRRIKVVIEANVIISSLIGGGIPSNALFLALSIGSVYRPPEMEKELFAFLEEIEKQASKKGTFFSEKQRRFVEKFFTDFIKETKPHRPSQIQNFSRDKADNVYIAVALETKAQFLITGDKDLLILKKQFETLKIVNPREFVNLMANSKIKR</sequence>
<dbReference type="EMBL" id="CP065383">
    <property type="protein sequence ID" value="QPM68257.1"/>
    <property type="molecule type" value="Genomic_DNA"/>
</dbReference>
<evidence type="ECO:0000259" key="2">
    <source>
        <dbReference type="Pfam" id="PF13470"/>
    </source>
</evidence>
<dbReference type="PANTHER" id="PTHR34610:SF3">
    <property type="entry name" value="SSL7007 PROTEIN"/>
    <property type="match status" value="1"/>
</dbReference>
<accession>A0A7T1ALR1</accession>
<dbReference type="Proteomes" id="UP000594463">
    <property type="component" value="Chromosome"/>
</dbReference>
<dbReference type="InterPro" id="IPR029060">
    <property type="entry name" value="PIN-like_dom_sf"/>
</dbReference>
<dbReference type="RefSeq" id="WP_218110771.1">
    <property type="nucleotide sequence ID" value="NZ_CP065383.1"/>
</dbReference>
<feature type="transmembrane region" description="Helical" evidence="1">
    <location>
        <begin position="12"/>
        <end position="38"/>
    </location>
</feature>
<keyword evidence="4" id="KW-1185">Reference proteome</keyword>
<dbReference type="SUPFAM" id="SSF88723">
    <property type="entry name" value="PIN domain-like"/>
    <property type="match status" value="1"/>
</dbReference>
<reference evidence="3 4" key="1">
    <citation type="journal article" date="2021" name="Nat. Commun.">
        <title>Isolation of a member of the candidate phylum Atribacteria reveals a unique cell membrane structure.</title>
        <authorList>
            <person name="Taiki K."/>
            <person name="Nobu M.K."/>
            <person name="Kusada H."/>
            <person name="Meng X.-Y."/>
            <person name="Hosoki N."/>
            <person name="Uematsu K."/>
            <person name="Yoshioka H."/>
            <person name="Kamagata Y."/>
            <person name="Tamaki H."/>
        </authorList>
    </citation>
    <scope>NUCLEOTIDE SEQUENCE [LARGE SCALE GENOMIC DNA]</scope>
    <source>
        <strain evidence="3 4">RT761</strain>
    </source>
</reference>
<feature type="domain" description="PIN" evidence="2">
    <location>
        <begin position="6"/>
        <end position="122"/>
    </location>
</feature>
<dbReference type="AlphaFoldDB" id="A0A7T1ALR1"/>
<keyword evidence="1" id="KW-0812">Transmembrane</keyword>
<organism evidence="3 4">
    <name type="scientific">Atribacter laminatus</name>
    <dbReference type="NCBI Taxonomy" id="2847778"/>
    <lineage>
        <taxon>Bacteria</taxon>
        <taxon>Pseudomonadati</taxon>
        <taxon>Atribacterota</taxon>
        <taxon>Atribacteria</taxon>
        <taxon>Atribacterales</taxon>
        <taxon>Atribacteraceae</taxon>
        <taxon>Atribacter</taxon>
    </lineage>
</organism>
<dbReference type="InterPro" id="IPR002850">
    <property type="entry name" value="PIN_toxin-like"/>
</dbReference>
<evidence type="ECO:0000313" key="4">
    <source>
        <dbReference type="Proteomes" id="UP000594463"/>
    </source>
</evidence>
<dbReference type="KEGG" id="alam:RT761_01474"/>
<dbReference type="NCBIfam" id="TIGR00305">
    <property type="entry name" value="putative toxin-antitoxin system toxin component, PIN family"/>
    <property type="match status" value="1"/>
</dbReference>
<keyword evidence="1" id="KW-1133">Transmembrane helix</keyword>
<evidence type="ECO:0000313" key="3">
    <source>
        <dbReference type="EMBL" id="QPM68257.1"/>
    </source>
</evidence>
<keyword evidence="1" id="KW-0472">Membrane</keyword>
<dbReference type="InterPro" id="IPR002716">
    <property type="entry name" value="PIN_dom"/>
</dbReference>
<dbReference type="Pfam" id="PF13470">
    <property type="entry name" value="PIN_3"/>
    <property type="match status" value="1"/>
</dbReference>